<accession>A0A3G2KF77</accession>
<proteinExistence type="predicted"/>
<dbReference type="EMBL" id="MH834608">
    <property type="protein sequence ID" value="AYN57648.1"/>
    <property type="molecule type" value="Genomic_DNA"/>
</dbReference>
<dbReference type="Proteomes" id="UP000282541">
    <property type="component" value="Segment"/>
</dbReference>
<name>A0A3G2KF77_9CAUD</name>
<reference evidence="1 2" key="1">
    <citation type="submission" date="2018-09" db="EMBL/GenBank/DDBJ databases">
        <authorList>
            <person name="Rimple P.A."/>
            <person name="Stoner T.H."/>
            <person name="Garlena R.A."/>
            <person name="Russell D.A."/>
            <person name="Pope W.H."/>
            <person name="Jacobs-Sera D."/>
            <person name="Hatfull G.F."/>
        </authorList>
    </citation>
    <scope>NUCLEOTIDE SEQUENCE [LARGE SCALE GENOMIC DNA]</scope>
</reference>
<organism evidence="1 2">
    <name type="scientific">Arthrobacter phage Cote</name>
    <dbReference type="NCBI Taxonomy" id="2419953"/>
    <lineage>
        <taxon>Viruses</taxon>
        <taxon>Duplodnaviria</taxon>
        <taxon>Heunggongvirae</taxon>
        <taxon>Uroviricota</taxon>
        <taxon>Caudoviricetes</taxon>
        <taxon>Coralvirus</taxon>
        <taxon>Coralvirus coral</taxon>
    </lineage>
</organism>
<evidence type="ECO:0000313" key="1">
    <source>
        <dbReference type="EMBL" id="AYN57648.1"/>
    </source>
</evidence>
<evidence type="ECO:0000313" key="2">
    <source>
        <dbReference type="Proteomes" id="UP000282541"/>
    </source>
</evidence>
<sequence>MSLGRSGPFSWSGPSTFRRHSAIIRVSARKKRGAKPP</sequence>
<gene>
    <name evidence="1" type="primary">57</name>
    <name evidence="1" type="ORF">PBI_COTE_57</name>
</gene>
<protein>
    <submittedName>
        <fullName evidence="1">Uncharacterized protein</fullName>
    </submittedName>
</protein>